<evidence type="ECO:0000256" key="1">
    <source>
        <dbReference type="ARBA" id="ARBA00022723"/>
    </source>
</evidence>
<feature type="zinc finger region" description="UBR-type" evidence="4">
    <location>
        <begin position="51"/>
        <end position="124"/>
    </location>
</feature>
<evidence type="ECO:0000313" key="7">
    <source>
        <dbReference type="Proteomes" id="UP000692954"/>
    </source>
</evidence>
<evidence type="ECO:0000313" key="6">
    <source>
        <dbReference type="EMBL" id="CAD8069782.1"/>
    </source>
</evidence>
<dbReference type="PROSITE" id="PS51157">
    <property type="entry name" value="ZF_UBR"/>
    <property type="match status" value="1"/>
</dbReference>
<gene>
    <name evidence="6" type="ORF">PSON_ATCC_30995.1.T0260019</name>
</gene>
<keyword evidence="2" id="KW-0863">Zinc-finger</keyword>
<evidence type="ECO:0000256" key="4">
    <source>
        <dbReference type="PROSITE-ProRule" id="PRU00508"/>
    </source>
</evidence>
<evidence type="ECO:0000256" key="3">
    <source>
        <dbReference type="ARBA" id="ARBA00022833"/>
    </source>
</evidence>
<organism evidence="6 7">
    <name type="scientific">Paramecium sonneborni</name>
    <dbReference type="NCBI Taxonomy" id="65129"/>
    <lineage>
        <taxon>Eukaryota</taxon>
        <taxon>Sar</taxon>
        <taxon>Alveolata</taxon>
        <taxon>Ciliophora</taxon>
        <taxon>Intramacronucleata</taxon>
        <taxon>Oligohymenophorea</taxon>
        <taxon>Peniculida</taxon>
        <taxon>Parameciidae</taxon>
        <taxon>Paramecium</taxon>
    </lineage>
</organism>
<proteinExistence type="predicted"/>
<dbReference type="PANTHER" id="PTHR38924">
    <property type="entry name" value="ASPARAGINE AND ASPARTATE RICH PROTEIN 1"/>
    <property type="match status" value="1"/>
</dbReference>
<protein>
    <recommendedName>
        <fullName evidence="5">UBR-type domain-containing protein</fullName>
    </recommendedName>
</protein>
<sequence>MEILNEENLILELSKEMDELSDEELMLKALKMSQEEYLGTIIQNRDNGQKSLCANPIDDLELFYQCYDCCQDSSHVICKECFIPENHKGHAVLFQQIQNQMKGYCDCGDIMMFDGKQLCPKHHKFDLKVDNKQIENNSVLIKYEQFLKISFGLLYKKMEQIIDYPNDLLNNIEIIINTLKDETLDIYFNSHILHFVKIKDSIKEAKFIYRLIFRCLEIITTNNIIWSYFTGKLLRQEIQIQFNQNITISTTLLEQFLKYNIHFVESIEFEKDLSTFFPLFFQDDDFRTYFCRTVVQNFKYFYLIVNSYTLRTQKNEILKVQIYQQIKDEKLSSLIDKILGCCQIKQIINDQQINQGRILKESYFFMQRGYIEILKLYKNTKNQKCYNLFDVISDIFQKIPLINLNSLSIYNQFSYGIELMARSKEAIKGLIIQIEEILQKDINQFKLQILNPNCIEFKKLMNQSLLIYSLTRRYPCQQIKNFNQQSKFDDEEENLLYSLAASIKICSVFRNDLKSILSMFENIQSFEAQNILRIIIHYFLNNFESTFNLKCQSLLNLFISNHVLSDRNFITVLSIYIMNFTNSQEAYINILEIYGQNNQQFQQIMYHLMKRAVLNYIIFSQIETQDFYLGQQNYWKDLDNEISLQQIDIAYIQIYAFLFQDLGINDIIQSYNEISQQLKKKTNPAMLICRIAQTDYDLIQCVGSIIGNQINEQFQKGLNKLFQTIFYSQTFYQLDEMKKILKELSYENRIDLENMILSSCEINKDNGQLQLKKEFKLHIYEPIYSIQNDRIKEKINDQLQMQNDKFTEIFGSSLEYELYCYGTKQSTLTKIRYEILEAISKDINQSLLYQIQTDLENITQQNQVINKKVDQLIKMLQNNAIYINLLFLANQFFKANNTIIKNILDKIQNICQTLIENKNLNHSQQLFFQVYCSRFSIESLTQKLEDKDQEFKQSQSQTKINNERKIQLQQKFKQMKEIVNNKYNDKYVTEDSNEICLICKLTFEKNQIQFQPILIQYSNINEYLSTFQNQISFDNNIVSVHVTNCNHIFHDYCLKNQMFGSKNKNQLYQNCSLCYSPYNFIIPNPYQIKNIEIEQFELCIEAYIQSLSTENQLILEKYYQGENFQIYQFLDEILSQVLCNLIFQLLSDLKIFLEKSQHLFLQKIVALIKILYKYLDINTIDKIKLNENEKLIKILKIVQKNIIKENNLNQFQQELQLLLNPKFEVAEILYEVFTKQQIITQINNELLPFDIIRIKNQFKNKMINFLTYHFSTFLEKHYLSPCKKKNCLMRTLKLETKFQGQCICLICFKKICSQFCGQVKQKQSLGNLQRHSAKNHQGKSIFIYVENSMLILMHSPLYMQMANHLFTNGIGEPPVKGSYKLQHYKKFQLNLKIIDQIVDIIVEEKYLNRLDATSENKITSQIQ</sequence>
<accession>A0A8S1LTY6</accession>
<dbReference type="Proteomes" id="UP000692954">
    <property type="component" value="Unassembled WGS sequence"/>
</dbReference>
<reference evidence="6" key="1">
    <citation type="submission" date="2021-01" db="EMBL/GenBank/DDBJ databases">
        <authorList>
            <consortium name="Genoscope - CEA"/>
            <person name="William W."/>
        </authorList>
    </citation>
    <scope>NUCLEOTIDE SEQUENCE</scope>
</reference>
<keyword evidence="7" id="KW-1185">Reference proteome</keyword>
<dbReference type="Pfam" id="PF02207">
    <property type="entry name" value="zf-UBR"/>
    <property type="match status" value="1"/>
</dbReference>
<comment type="caution">
    <text evidence="6">The sequence shown here is derived from an EMBL/GenBank/DDBJ whole genome shotgun (WGS) entry which is preliminary data.</text>
</comment>
<dbReference type="GO" id="GO:0008270">
    <property type="term" value="F:zinc ion binding"/>
    <property type="evidence" value="ECO:0007669"/>
    <property type="project" value="UniProtKB-KW"/>
</dbReference>
<evidence type="ECO:0000256" key="2">
    <source>
        <dbReference type="ARBA" id="ARBA00022771"/>
    </source>
</evidence>
<keyword evidence="1" id="KW-0479">Metal-binding</keyword>
<feature type="domain" description="UBR-type" evidence="5">
    <location>
        <begin position="51"/>
        <end position="124"/>
    </location>
</feature>
<dbReference type="InterPro" id="IPR003126">
    <property type="entry name" value="Znf_UBR"/>
</dbReference>
<dbReference type="PANTHER" id="PTHR38924:SF2">
    <property type="entry name" value="CHROMOSOME UNDETERMINED SCAFFOLD_10, WHOLE GENOME SHOTGUN SEQUENCE"/>
    <property type="match status" value="1"/>
</dbReference>
<dbReference type="OrthoDB" id="298156at2759"/>
<keyword evidence="3" id="KW-0862">Zinc</keyword>
<name>A0A8S1LTY6_9CILI</name>
<dbReference type="EMBL" id="CAJJDN010000026">
    <property type="protein sequence ID" value="CAD8069782.1"/>
    <property type="molecule type" value="Genomic_DNA"/>
</dbReference>
<evidence type="ECO:0000259" key="5">
    <source>
        <dbReference type="PROSITE" id="PS51157"/>
    </source>
</evidence>
<dbReference type="CDD" id="cd19670">
    <property type="entry name" value="UBR-box_UBR1_2_3"/>
    <property type="match status" value="1"/>
</dbReference>
<dbReference type="SMART" id="SM00396">
    <property type="entry name" value="ZnF_UBR1"/>
    <property type="match status" value="1"/>
</dbReference>